<feature type="region of interest" description="Disordered" evidence="1">
    <location>
        <begin position="275"/>
        <end position="305"/>
    </location>
</feature>
<dbReference type="GO" id="GO:0048024">
    <property type="term" value="P:regulation of mRNA splicing, via spliceosome"/>
    <property type="evidence" value="ECO:0007669"/>
    <property type="project" value="TreeGrafter"/>
</dbReference>
<name>A0A9E7E922_9LILI</name>
<protein>
    <submittedName>
        <fullName evidence="3">KH</fullName>
    </submittedName>
</protein>
<dbReference type="PANTHER" id="PTHR11208">
    <property type="entry name" value="RNA-BINDING PROTEIN RELATED"/>
    <property type="match status" value="1"/>
</dbReference>
<dbReference type="SUPFAM" id="SSF54791">
    <property type="entry name" value="Eukaryotic type KH-domain (KH-domain type I)"/>
    <property type="match status" value="1"/>
</dbReference>
<keyword evidence="2" id="KW-0812">Transmembrane</keyword>
<accession>A0A9E7E922</accession>
<dbReference type="PANTHER" id="PTHR11208:SF109">
    <property type="entry name" value="OS01G0886300 PROTEIN"/>
    <property type="match status" value="1"/>
</dbReference>
<keyword evidence="2" id="KW-0472">Membrane</keyword>
<keyword evidence="2" id="KW-1133">Transmembrane helix</keyword>
<evidence type="ECO:0000256" key="1">
    <source>
        <dbReference type="SAM" id="MobiDB-lite"/>
    </source>
</evidence>
<keyword evidence="4" id="KW-1185">Reference proteome</keyword>
<dbReference type="AlphaFoldDB" id="A0A9E7E922"/>
<dbReference type="Gene3D" id="3.30.1370.10">
    <property type="entry name" value="K Homology domain, type 1"/>
    <property type="match status" value="1"/>
</dbReference>
<dbReference type="InterPro" id="IPR036612">
    <property type="entry name" value="KH_dom_type_1_sf"/>
</dbReference>
<dbReference type="GO" id="GO:0005634">
    <property type="term" value="C:nucleus"/>
    <property type="evidence" value="ECO:0007669"/>
    <property type="project" value="TreeGrafter"/>
</dbReference>
<evidence type="ECO:0000313" key="4">
    <source>
        <dbReference type="Proteomes" id="UP001055439"/>
    </source>
</evidence>
<feature type="transmembrane region" description="Helical" evidence="2">
    <location>
        <begin position="95"/>
        <end position="117"/>
    </location>
</feature>
<evidence type="ECO:0000313" key="3">
    <source>
        <dbReference type="EMBL" id="URD72724.1"/>
    </source>
</evidence>
<proteinExistence type="predicted"/>
<sequence>MDERFPPAVYFQYSPSGVHSSPSPHHSMRSPATSDRKRSASSLPPFLVMYLAGLLAERQKLGPFLQVLPFSCRLLNQDDTDISLNPALSEALDTYGLLGFQLCSWMVFWFTITIFYINVVAEIVQASGLAPNQTFVHHERIEHVTPLRLIGYPSIGGPMDLEGRSGMHTEENEYFHRTGILQASAPGWNGTAGGNTSPIIKKVIRLDIPEEKPRNKPGYEHVNEPLHVPVEAEFTADIVDLRLNQAVTILEVLLKPMVESMDYYKKQQLRELATPNGALREESPHMSPSASPFNSTGMKQAKTGR</sequence>
<gene>
    <name evidence="3" type="ORF">MUK42_09596</name>
</gene>
<reference evidence="3" key="1">
    <citation type="submission" date="2022-05" db="EMBL/GenBank/DDBJ databases">
        <title>The Musa troglodytarum L. genome provides insights into the mechanism of non-climacteric behaviour and enrichment of carotenoids.</title>
        <authorList>
            <person name="Wang J."/>
        </authorList>
    </citation>
    <scope>NUCLEOTIDE SEQUENCE</scope>
    <source>
        <tissue evidence="3">Leaf</tissue>
    </source>
</reference>
<dbReference type="InterPro" id="IPR045071">
    <property type="entry name" value="BBP-like"/>
</dbReference>
<feature type="compositionally biased region" description="Low complexity" evidence="1">
    <location>
        <begin position="16"/>
        <end position="31"/>
    </location>
</feature>
<feature type="compositionally biased region" description="Polar residues" evidence="1">
    <location>
        <begin position="286"/>
        <end position="298"/>
    </location>
</feature>
<dbReference type="GO" id="GO:0003729">
    <property type="term" value="F:mRNA binding"/>
    <property type="evidence" value="ECO:0007669"/>
    <property type="project" value="TreeGrafter"/>
</dbReference>
<evidence type="ECO:0000256" key="2">
    <source>
        <dbReference type="SAM" id="Phobius"/>
    </source>
</evidence>
<dbReference type="OrthoDB" id="6777263at2759"/>
<dbReference type="EMBL" id="CP097502">
    <property type="protein sequence ID" value="URD72724.1"/>
    <property type="molecule type" value="Genomic_DNA"/>
</dbReference>
<dbReference type="Proteomes" id="UP001055439">
    <property type="component" value="Chromosome 1"/>
</dbReference>
<feature type="region of interest" description="Disordered" evidence="1">
    <location>
        <begin position="16"/>
        <end position="39"/>
    </location>
</feature>
<organism evidence="3 4">
    <name type="scientific">Musa troglodytarum</name>
    <name type="common">fe'i banana</name>
    <dbReference type="NCBI Taxonomy" id="320322"/>
    <lineage>
        <taxon>Eukaryota</taxon>
        <taxon>Viridiplantae</taxon>
        <taxon>Streptophyta</taxon>
        <taxon>Embryophyta</taxon>
        <taxon>Tracheophyta</taxon>
        <taxon>Spermatophyta</taxon>
        <taxon>Magnoliopsida</taxon>
        <taxon>Liliopsida</taxon>
        <taxon>Zingiberales</taxon>
        <taxon>Musaceae</taxon>
        <taxon>Musa</taxon>
    </lineage>
</organism>